<dbReference type="Proteomes" id="UP000887576">
    <property type="component" value="Unplaced"/>
</dbReference>
<dbReference type="WBParaSite" id="JU765_v2.g17257.t1">
    <property type="protein sequence ID" value="JU765_v2.g17257.t1"/>
    <property type="gene ID" value="JU765_v2.g17257"/>
</dbReference>
<accession>A0AC34QL64</accession>
<evidence type="ECO:0000313" key="1">
    <source>
        <dbReference type="Proteomes" id="UP000887576"/>
    </source>
</evidence>
<name>A0AC34QL64_9BILA</name>
<organism evidence="1 2">
    <name type="scientific">Panagrolaimus sp. JU765</name>
    <dbReference type="NCBI Taxonomy" id="591449"/>
    <lineage>
        <taxon>Eukaryota</taxon>
        <taxon>Metazoa</taxon>
        <taxon>Ecdysozoa</taxon>
        <taxon>Nematoda</taxon>
        <taxon>Chromadorea</taxon>
        <taxon>Rhabditida</taxon>
        <taxon>Tylenchina</taxon>
        <taxon>Panagrolaimomorpha</taxon>
        <taxon>Panagrolaimoidea</taxon>
        <taxon>Panagrolaimidae</taxon>
        <taxon>Panagrolaimus</taxon>
    </lineage>
</organism>
<sequence length="73" mass="8334">MSTLESGSLSESTPYMELLSTIDSTLKETQERFNAMQEKIMRRMDAMTEQLKELEKKVDSAIEEQGLKTEISS</sequence>
<evidence type="ECO:0000313" key="2">
    <source>
        <dbReference type="WBParaSite" id="JU765_v2.g17257.t1"/>
    </source>
</evidence>
<protein>
    <submittedName>
        <fullName evidence="2">Heat shock factor binding protein 1</fullName>
    </submittedName>
</protein>
<proteinExistence type="predicted"/>
<reference evidence="2" key="1">
    <citation type="submission" date="2022-11" db="UniProtKB">
        <authorList>
            <consortium name="WormBaseParasite"/>
        </authorList>
    </citation>
    <scope>IDENTIFICATION</scope>
</reference>